<evidence type="ECO:0000313" key="5">
    <source>
        <dbReference type="EMBL" id="MFC5191751.1"/>
    </source>
</evidence>
<dbReference type="Pfam" id="PF04577">
    <property type="entry name" value="Glyco_transf_61"/>
    <property type="match status" value="1"/>
</dbReference>
<evidence type="ECO:0000313" key="6">
    <source>
        <dbReference type="Proteomes" id="UP001596163"/>
    </source>
</evidence>
<keyword evidence="2" id="KW-0808">Transferase</keyword>
<dbReference type="InterPro" id="IPR049625">
    <property type="entry name" value="Glyco_transf_61_cat"/>
</dbReference>
<comment type="caution">
    <text evidence="5">The sequence shown here is derived from an EMBL/GenBank/DDBJ whole genome shotgun (WGS) entry which is preliminary data.</text>
</comment>
<organism evidence="5 6">
    <name type="scientific">Algoriphagus aquatilis</name>
    <dbReference type="NCBI Taxonomy" id="490186"/>
    <lineage>
        <taxon>Bacteria</taxon>
        <taxon>Pseudomonadati</taxon>
        <taxon>Bacteroidota</taxon>
        <taxon>Cytophagia</taxon>
        <taxon>Cytophagales</taxon>
        <taxon>Cyclobacteriaceae</taxon>
        <taxon>Algoriphagus</taxon>
    </lineage>
</organism>
<dbReference type="InterPro" id="IPR007657">
    <property type="entry name" value="Glycosyltransferase_61"/>
</dbReference>
<keyword evidence="3" id="KW-0325">Glycoprotein</keyword>
<keyword evidence="6" id="KW-1185">Reference proteome</keyword>
<name>A0ABW0BVU3_9BACT</name>
<proteinExistence type="predicted"/>
<evidence type="ECO:0000256" key="3">
    <source>
        <dbReference type="ARBA" id="ARBA00023180"/>
    </source>
</evidence>
<protein>
    <submittedName>
        <fullName evidence="5">Glycosyltransferase family 61 protein</fullName>
    </submittedName>
</protein>
<evidence type="ECO:0000256" key="2">
    <source>
        <dbReference type="ARBA" id="ARBA00022679"/>
    </source>
</evidence>
<evidence type="ECO:0000256" key="1">
    <source>
        <dbReference type="ARBA" id="ARBA00022676"/>
    </source>
</evidence>
<dbReference type="RefSeq" id="WP_377914102.1">
    <property type="nucleotide sequence ID" value="NZ_JBHSKS010000005.1"/>
</dbReference>
<feature type="domain" description="Glycosyltransferase 61 catalytic" evidence="4">
    <location>
        <begin position="101"/>
        <end position="267"/>
    </location>
</feature>
<keyword evidence="1" id="KW-0328">Glycosyltransferase</keyword>
<dbReference type="EMBL" id="JBHSKS010000005">
    <property type="protein sequence ID" value="MFC5191751.1"/>
    <property type="molecule type" value="Genomic_DNA"/>
</dbReference>
<reference evidence="6" key="1">
    <citation type="journal article" date="2019" name="Int. J. Syst. Evol. Microbiol.">
        <title>The Global Catalogue of Microorganisms (GCM) 10K type strain sequencing project: providing services to taxonomists for standard genome sequencing and annotation.</title>
        <authorList>
            <consortium name="The Broad Institute Genomics Platform"/>
            <consortium name="The Broad Institute Genome Sequencing Center for Infectious Disease"/>
            <person name="Wu L."/>
            <person name="Ma J."/>
        </authorList>
    </citation>
    <scope>NUCLEOTIDE SEQUENCE [LARGE SCALE GENOMIC DNA]</scope>
    <source>
        <strain evidence="6">CGMCC 1.7030</strain>
    </source>
</reference>
<dbReference type="Proteomes" id="UP001596163">
    <property type="component" value="Unassembled WGS sequence"/>
</dbReference>
<dbReference type="PANTHER" id="PTHR20961">
    <property type="entry name" value="GLYCOSYLTRANSFERASE"/>
    <property type="match status" value="1"/>
</dbReference>
<sequence length="326" mass="37271">MTQNITVKRTPPANLNPKDEALFSGSMEVTFQRLNPVSLKNVWILEDTVFDPANLSFHSSRTHNAKLGPIQFAKRMVYCLPKTWRKISKAIWVTDEWSANYFHWMTDCFPRIWEGIEMAPNSPILLPQSFENLRYVTDSLNLAGLEVIFFAKNENLKIAELTLTARTSSFPNFLEPLAKKTRERLSINPTQTPWKKVYISRKLAPKRKAHNEEQVENYLKEKGFEIVYAEKLSLLEQIKLMSETSLLVCLHGAALTNMLFLPKTAKVLELRNVGDAITQCYFNLASALDLPYFYTLNSGDNKDTIMTDFTIDPEALSHALSEIETA</sequence>
<evidence type="ECO:0000259" key="4">
    <source>
        <dbReference type="Pfam" id="PF04577"/>
    </source>
</evidence>
<gene>
    <name evidence="5" type="ORF">ACFPIK_08225</name>
</gene>
<accession>A0ABW0BVU3</accession>